<dbReference type="RefSeq" id="WP_342627548.1">
    <property type="nucleotide sequence ID" value="NZ_CP152276.1"/>
</dbReference>
<name>A0ABZ3D288_9PROT</name>
<dbReference type="EMBL" id="CP152276">
    <property type="protein sequence ID" value="XAE41671.1"/>
    <property type="molecule type" value="Genomic_DNA"/>
</dbReference>
<reference evidence="1 2" key="1">
    <citation type="submission" date="2024-04" db="EMBL/GenBank/DDBJ databases">
        <title>Complete genome sequence of Nguyenibacter vanlangesis HBCM-1154, a strain capable of nitrogen fixation, IAA production, and phosphorus solubilization isolated from sugarcane soil.</title>
        <authorList>
            <person name="MY HANH P."/>
        </authorList>
    </citation>
    <scope>NUCLEOTIDE SEQUENCE [LARGE SCALE GENOMIC DNA]</scope>
    <source>
        <strain evidence="1 2">HBCM 1154</strain>
    </source>
</reference>
<accession>A0ABZ3D288</accession>
<dbReference type="Proteomes" id="UP001449795">
    <property type="component" value="Chromosome"/>
</dbReference>
<proteinExistence type="predicted"/>
<evidence type="ECO:0000313" key="1">
    <source>
        <dbReference type="EMBL" id="XAE41671.1"/>
    </source>
</evidence>
<evidence type="ECO:0000313" key="2">
    <source>
        <dbReference type="Proteomes" id="UP001449795"/>
    </source>
</evidence>
<sequence length="101" mass="11598">MLTANSFRRELARIETRGKYVTKATRRLMRRHGVAAIYSKGKLRGYRLPTGEQVCVKARFPTEDAARAELDTISRLSPRDHKPVRAYECPLCKGWHLTSQP</sequence>
<gene>
    <name evidence="1" type="ORF">AAC691_15450</name>
</gene>
<protein>
    <submittedName>
        <fullName evidence="1">Uncharacterized protein</fullName>
    </submittedName>
</protein>
<organism evidence="1 2">
    <name type="scientific">Nguyenibacter vanlangensis</name>
    <dbReference type="NCBI Taxonomy" id="1216886"/>
    <lineage>
        <taxon>Bacteria</taxon>
        <taxon>Pseudomonadati</taxon>
        <taxon>Pseudomonadota</taxon>
        <taxon>Alphaproteobacteria</taxon>
        <taxon>Acetobacterales</taxon>
        <taxon>Acetobacteraceae</taxon>
        <taxon>Nguyenibacter</taxon>
    </lineage>
</organism>
<keyword evidence="2" id="KW-1185">Reference proteome</keyword>